<reference evidence="2 3" key="1">
    <citation type="journal article" date="2010" name="J. Bacteriol.">
        <title>Completed genome sequence of the anaerobic iron-oxidizing bacterium Acidovorax ebreus strain TPSY.</title>
        <authorList>
            <person name="Byrne-Bailey K.G."/>
            <person name="Weber K.A."/>
            <person name="Chair A.H."/>
            <person name="Bose S."/>
            <person name="Knox T."/>
            <person name="Spanbauer T.L."/>
            <person name="Chertkov O."/>
            <person name="Coates J.D."/>
        </authorList>
    </citation>
    <scope>NUCLEOTIDE SEQUENCE [LARGE SCALE GENOMIC DNA]</scope>
    <source>
        <strain evidence="2 3">TPSY</strain>
    </source>
</reference>
<proteinExistence type="predicted"/>
<sequence length="100" mass="10759">MSEEAVFGTAPLPERLAADQKQRARDRGHFNNYGMREDSTDEPIVDGENAADGGQARRFGAGGDESTYANRAGRFQEAEQSSAGEPAMNLVNEPTSAKKP</sequence>
<dbReference type="Proteomes" id="UP000000450">
    <property type="component" value="Chromosome"/>
</dbReference>
<gene>
    <name evidence="2" type="ordered locus">Dtpsy_2033</name>
</gene>
<evidence type="ECO:0000256" key="1">
    <source>
        <dbReference type="SAM" id="MobiDB-lite"/>
    </source>
</evidence>
<dbReference type="KEGG" id="dia:Dtpsy_2033"/>
<accession>A0A9J9UAK8</accession>
<evidence type="ECO:0000313" key="2">
    <source>
        <dbReference type="EMBL" id="ACM33489.1"/>
    </source>
</evidence>
<feature type="compositionally biased region" description="Basic and acidic residues" evidence="1">
    <location>
        <begin position="16"/>
        <end position="29"/>
    </location>
</feature>
<name>A0A9J9UAK8_ACIET</name>
<dbReference type="AlphaFoldDB" id="A0A9J9UAK8"/>
<evidence type="ECO:0000313" key="3">
    <source>
        <dbReference type="Proteomes" id="UP000000450"/>
    </source>
</evidence>
<protein>
    <submittedName>
        <fullName evidence="2">Uncharacterized protein</fullName>
    </submittedName>
</protein>
<keyword evidence="3" id="KW-1185">Reference proteome</keyword>
<dbReference type="EMBL" id="CP001392">
    <property type="protein sequence ID" value="ACM33489.1"/>
    <property type="molecule type" value="Genomic_DNA"/>
</dbReference>
<feature type="region of interest" description="Disordered" evidence="1">
    <location>
        <begin position="1"/>
        <end position="100"/>
    </location>
</feature>
<organism evidence="2 3">
    <name type="scientific">Acidovorax ebreus (strain TPSY)</name>
    <name type="common">Diaphorobacter sp. (strain TPSY)</name>
    <dbReference type="NCBI Taxonomy" id="535289"/>
    <lineage>
        <taxon>Bacteria</taxon>
        <taxon>Pseudomonadati</taxon>
        <taxon>Pseudomonadota</taxon>
        <taxon>Betaproteobacteria</taxon>
        <taxon>Burkholderiales</taxon>
        <taxon>Comamonadaceae</taxon>
        <taxon>Diaphorobacter</taxon>
    </lineage>
</organism>
<dbReference type="RefSeq" id="WP_015913522.1">
    <property type="nucleotide sequence ID" value="NC_011992.1"/>
</dbReference>